<keyword evidence="2" id="KW-1003">Cell membrane</keyword>
<dbReference type="Proteomes" id="UP001597327">
    <property type="component" value="Unassembled WGS sequence"/>
</dbReference>
<dbReference type="EMBL" id="JBHUFA010000016">
    <property type="protein sequence ID" value="MFD1697403.1"/>
    <property type="molecule type" value="Genomic_DNA"/>
</dbReference>
<evidence type="ECO:0000259" key="6">
    <source>
        <dbReference type="PROSITE" id="PS51085"/>
    </source>
</evidence>
<sequence>MCGLILFTFVFFHFLNHAFGNVSLELMDWGQSLRGIVTGSTLFPWIFYGAMVLHALLGLWKLAERRTLRMPLWEAAQIVLGLLIPYVLIKHIFVTRGAEMAYGSAISYRHELTALWPGDAWWQSGLLVIVWLHGVLGLHHWLKLKSWYRRIQTELAITAAVLPLLALTGWISAARRLELAGLRKLNVTPYQKAELLDLVLMVRLGVYGLIVFILLGLVLRYGIAFFQRRIAITYLDGRTVRAAPGPTLLEISRMKGVPHMSVCGGRARCSTCRTLVLAGEADLRAPGPTEAQVLKRIGASSNVRLACQIRPMTDMVVRPLMSHGRKLQAPGLADRYRWGVEQPVVVMFIDLRGFTAMSEGRLPFDVVFILNRYVDGVVKTVTRNGGVIDKVMGDGVMALFGVDQDMGRGARDALVCIDALGRELEQVNLDLKGHLSAPLKIAVGLHGGTCILGRIGLDSQAGVASGLTALGDVVNVASRLEGVAKEENALAAVSHDVITAAGLGMPPEDSLRQVSIRGRQQPLAVICLPQEAGITILTSPSRTDAA</sequence>
<keyword evidence="4" id="KW-1133">Transmembrane helix</keyword>
<dbReference type="SUPFAM" id="SSF54292">
    <property type="entry name" value="2Fe-2S ferredoxin-like"/>
    <property type="match status" value="1"/>
</dbReference>
<gene>
    <name evidence="7" type="ORF">ACFSC7_17950</name>
</gene>
<comment type="subcellular location">
    <subcellularLocation>
        <location evidence="1">Cell membrane</location>
        <topology evidence="1">Multi-pass membrane protein</topology>
    </subcellularLocation>
</comment>
<feature type="domain" description="Guanylate cyclase" evidence="5">
    <location>
        <begin position="345"/>
        <end position="481"/>
    </location>
</feature>
<evidence type="ECO:0000256" key="1">
    <source>
        <dbReference type="ARBA" id="ARBA00004651"/>
    </source>
</evidence>
<feature type="transmembrane region" description="Helical" evidence="4">
    <location>
        <begin position="154"/>
        <end position="175"/>
    </location>
</feature>
<keyword evidence="8" id="KW-1185">Reference proteome</keyword>
<dbReference type="Gene3D" id="3.30.70.1230">
    <property type="entry name" value="Nucleotide cyclase"/>
    <property type="match status" value="1"/>
</dbReference>
<dbReference type="PROSITE" id="PS50125">
    <property type="entry name" value="GUANYLATE_CYCLASE_2"/>
    <property type="match status" value="1"/>
</dbReference>
<evidence type="ECO:0000313" key="7">
    <source>
        <dbReference type="EMBL" id="MFD1697403.1"/>
    </source>
</evidence>
<feature type="transmembrane region" description="Helical" evidence="4">
    <location>
        <begin position="195"/>
        <end position="219"/>
    </location>
</feature>
<accession>A0ABW4K362</accession>
<dbReference type="PANTHER" id="PTHR43081:SF17">
    <property type="entry name" value="BLL5647 PROTEIN"/>
    <property type="match status" value="1"/>
</dbReference>
<feature type="transmembrane region" description="Helical" evidence="4">
    <location>
        <begin position="120"/>
        <end position="142"/>
    </location>
</feature>
<dbReference type="InterPro" id="IPR029787">
    <property type="entry name" value="Nucleotide_cyclase"/>
</dbReference>
<evidence type="ECO:0000259" key="5">
    <source>
        <dbReference type="PROSITE" id="PS50125"/>
    </source>
</evidence>
<dbReference type="SUPFAM" id="SSF81343">
    <property type="entry name" value="Fumarate reductase respiratory complex transmembrane subunits"/>
    <property type="match status" value="1"/>
</dbReference>
<dbReference type="InterPro" id="IPR001054">
    <property type="entry name" value="A/G_cyclase"/>
</dbReference>
<feature type="transmembrane region" description="Helical" evidence="4">
    <location>
        <begin position="72"/>
        <end position="93"/>
    </location>
</feature>
<dbReference type="InterPro" id="IPR036010">
    <property type="entry name" value="2Fe-2S_ferredoxin-like_sf"/>
</dbReference>
<keyword evidence="4" id="KW-0812">Transmembrane</keyword>
<evidence type="ECO:0000256" key="2">
    <source>
        <dbReference type="ARBA" id="ARBA00022475"/>
    </source>
</evidence>
<dbReference type="SMART" id="SM00044">
    <property type="entry name" value="CYCc"/>
    <property type="match status" value="1"/>
</dbReference>
<comment type="caution">
    <text evidence="7">The sequence shown here is derived from an EMBL/GenBank/DDBJ whole genome shotgun (WGS) entry which is preliminary data.</text>
</comment>
<dbReference type="PROSITE" id="PS51085">
    <property type="entry name" value="2FE2S_FER_2"/>
    <property type="match status" value="1"/>
</dbReference>
<dbReference type="Pfam" id="PF00111">
    <property type="entry name" value="Fer2"/>
    <property type="match status" value="1"/>
</dbReference>
<evidence type="ECO:0000256" key="3">
    <source>
        <dbReference type="ARBA" id="ARBA00023136"/>
    </source>
</evidence>
<name>A0ABW4K362_9HYPH</name>
<dbReference type="CDD" id="cd07302">
    <property type="entry name" value="CHD"/>
    <property type="match status" value="1"/>
</dbReference>
<dbReference type="InterPro" id="IPR001041">
    <property type="entry name" value="2Fe-2S_ferredoxin-type"/>
</dbReference>
<dbReference type="InterPro" id="IPR012675">
    <property type="entry name" value="Beta-grasp_dom_sf"/>
</dbReference>
<dbReference type="Gene3D" id="3.10.20.30">
    <property type="match status" value="1"/>
</dbReference>
<evidence type="ECO:0000256" key="4">
    <source>
        <dbReference type="SAM" id="Phobius"/>
    </source>
</evidence>
<dbReference type="RefSeq" id="WP_208998823.1">
    <property type="nucleotide sequence ID" value="NZ_JBHUFA010000016.1"/>
</dbReference>
<dbReference type="PANTHER" id="PTHR43081">
    <property type="entry name" value="ADENYLATE CYCLASE, TERMINAL-DIFFERENTIATION SPECIFIC-RELATED"/>
    <property type="match status" value="1"/>
</dbReference>
<reference evidence="8" key="1">
    <citation type="journal article" date="2019" name="Int. J. Syst. Evol. Microbiol.">
        <title>The Global Catalogue of Microorganisms (GCM) 10K type strain sequencing project: providing services to taxonomists for standard genome sequencing and annotation.</title>
        <authorList>
            <consortium name="The Broad Institute Genomics Platform"/>
            <consortium name="The Broad Institute Genome Sequencing Center for Infectious Disease"/>
            <person name="Wu L."/>
            <person name="Ma J."/>
        </authorList>
    </citation>
    <scope>NUCLEOTIDE SEQUENCE [LARGE SCALE GENOMIC DNA]</scope>
    <source>
        <strain evidence="8">JCM 3369</strain>
    </source>
</reference>
<dbReference type="InterPro" id="IPR034804">
    <property type="entry name" value="SQR/QFR_C/D"/>
</dbReference>
<dbReference type="SUPFAM" id="SSF55073">
    <property type="entry name" value="Nucleotide cyclase"/>
    <property type="match status" value="1"/>
</dbReference>
<evidence type="ECO:0000313" key="8">
    <source>
        <dbReference type="Proteomes" id="UP001597327"/>
    </source>
</evidence>
<keyword evidence="3 4" id="KW-0472">Membrane</keyword>
<protein>
    <submittedName>
        <fullName evidence="7">Adenylate/guanylate cyclase domain-containing protein</fullName>
    </submittedName>
</protein>
<feature type="domain" description="2Fe-2S ferredoxin-type" evidence="6">
    <location>
        <begin position="228"/>
        <end position="323"/>
    </location>
</feature>
<feature type="transmembrane region" description="Helical" evidence="4">
    <location>
        <begin position="36"/>
        <end position="60"/>
    </location>
</feature>
<dbReference type="Pfam" id="PF00211">
    <property type="entry name" value="Guanylate_cyc"/>
    <property type="match status" value="1"/>
</dbReference>
<organism evidence="7 8">
    <name type="scientific">Roseibium aestuarii</name>
    <dbReference type="NCBI Taxonomy" id="2600299"/>
    <lineage>
        <taxon>Bacteria</taxon>
        <taxon>Pseudomonadati</taxon>
        <taxon>Pseudomonadota</taxon>
        <taxon>Alphaproteobacteria</taxon>
        <taxon>Hyphomicrobiales</taxon>
        <taxon>Stappiaceae</taxon>
        <taxon>Roseibium</taxon>
    </lineage>
</organism>
<dbReference type="CDD" id="cd00207">
    <property type="entry name" value="fer2"/>
    <property type="match status" value="1"/>
</dbReference>
<proteinExistence type="predicted"/>
<dbReference type="InterPro" id="IPR050697">
    <property type="entry name" value="Adenylyl/Guanylyl_Cyclase_3/4"/>
</dbReference>